<accession>A0ACC2WYP0</accession>
<organism evidence="1 2">
    <name type="scientific">Naganishia onofrii</name>
    <dbReference type="NCBI Taxonomy" id="1851511"/>
    <lineage>
        <taxon>Eukaryota</taxon>
        <taxon>Fungi</taxon>
        <taxon>Dikarya</taxon>
        <taxon>Basidiomycota</taxon>
        <taxon>Agaricomycotina</taxon>
        <taxon>Tremellomycetes</taxon>
        <taxon>Filobasidiales</taxon>
        <taxon>Filobasidiaceae</taxon>
        <taxon>Naganishia</taxon>
    </lineage>
</organism>
<name>A0ACC2WYP0_9TREE</name>
<gene>
    <name evidence="1" type="ORF">QFC24_006782</name>
</gene>
<evidence type="ECO:0000313" key="2">
    <source>
        <dbReference type="Proteomes" id="UP001234202"/>
    </source>
</evidence>
<comment type="caution">
    <text evidence="1">The sequence shown here is derived from an EMBL/GenBank/DDBJ whole genome shotgun (WGS) entry which is preliminary data.</text>
</comment>
<keyword evidence="2" id="KW-1185">Reference proteome</keyword>
<proteinExistence type="predicted"/>
<sequence length="3033" mass="326762">MTRTTGLKRPPQRLASAGPDPPTISKSGRSHTPVTGRKGPPAQYTPQIVTTDDDDEDDEEESEGDDDETEEEEEGDDGSSVTEDDSSEEEGFVGPAIDDSEEFSKRQLELIQLASDLSANDDLLSCIFVDTFGSMTAKDDLGVYYHQGDFLKPYFNRAEVVKMAQETIVQGNIQSALDRSLRLAVFRSRIGVLRSTNQIKKFVAHLKRYLMLYHPSSRVEIRTTDRYRFATQKSELAVHATCDLDPGITEYVQMDLRHACESFLPAAPEDGGKWPHLNGIPNQLNGQRMAAEYGSQGIDWQLETKPPMLVLDEITGAMEVMPKTWEQRLSGNNVEDDPDGRNAVTAAQRRLQARNVPYGDMDIDADAAEDEGPSGEAGPSARPMNGTKKMAEIRDFSVVNSGRQGLMLFLGPGRFINHDCSPNVELITTKRNVITFRVLRKIRTGEELTTWYGDNYFGPGNRDCLCLTCEHAHRGGFTRVNNANSNDATASGTTGKATEGSSSKRTSDAARRSAGQVTPSAVVSDGVLESGMAITVIDEGMESAEDSIAKGDDGESSSSKDEDMDDGLEKEKMHASVEADDADSRRRSARRSNSVPHRMTDSLSISTSARASPESSVAESSPARESARNKRRAAARGRERTSNMIQHPFGYSKVNGKNGMPSTSIANGYGSDGLGESTQPHSERDEPGTLRCTVCLSIMEPVWVSNRYVEQCRRCIRHKAIYGFKWPARAKVEEQPYPPVNMRPSWWVPPKISRHRFRSVTPSVMETNNSDDGQQLSDGEREANAQEEEARREVKRLHRREVLQAEAAAKFRKDLEAAQEQMERIEQSHAAEKEAAKTKPRQHNGGGNWGKYEYVWEEEEQSVVLQEGSKRSRRPTAQPESHPLAPKRRKTDESSIGSTRSHSRKAETNHFALPKRQQEKAHPAVQRRQRPKPKGPFFSAMPASPSADLLPVDDFDIMPLTTDQEPTANQAPITLMDDDSYDPDVEVIATNVARARAAQGGLEESYGSNVNPISLSAEEDQVNGRSNGNGNGNDSSDEDIFYSSHFSASALHYLMPSVTDGSVNTGGVPAGTTDERSKGVGSSRVQPSATKGISPLRHREVFRGTLSSPDVHPGVQPESYKQPKALTERGKGTRAALEAQKREEREGSRCGGNPPLLHSAEAEIARARQAAAFMESARRKPTRTTQVSRLSRQWHPSPSPTSFDEGRRDEDDSGVDEDENGLQEMLDTIVSSQLMNVDNVINTDSAEVSAQKPVEETDSPDAGELAVPSEPLSAKATDDEADCPPQEKDPAAVLSSQQEPLAARASTDMAEKDANVVPEALTQMETAARGEDLLLGMAVTHDACQPTTADVQNNASDDLLTEKEDVAEASTEKVEIAKESTENDDIAEVSTEKENVLEGTMTGLTSSVGQQASNAECEALVEEGAAQSPVQLSSTHGQPEDVEHSAIQQKVIFETEQRSLSEIDGQESVIRHSSVDISRVQEVASTPDNKDLTEADITRSAMGKEPVQYNTPAMELVLIGEPIASIDSQFTEEVITSTGEGSAYVNPAEPAAVDSLPDSPSTAQTHGATSAANLSDGPETVEQTPLAAKGSAEPVIDTPQPPSPLDSTIIPATISEQNANTIVPSGSETLLASLPLASPPTTPLCVTAQATKDDSAGFPQVGETMEMTTSMSTSEAIPEQKADTEEINPLSEEAPKQPFQNELDGISKGKKDTGQTTPSAENEPVKPSMDIDLTHGMEKGLTSTPAPAPGSGPAAQTDINMETDASIDPAVNEPSAPAVSMKPVAEEESIGTLEIDTNNNSNLDRAPALTTTTTPSTVVNENLDFATELDASTDLPDDHSLAIAAVPAESTEPVTQESLQVVRDLPPLDCDRGKVALSDEVATLANHDTIGTASQDQQTASTIEAHSPNQPDGNRIGMANQALQASSAATPSTAIQATGHTEPQISESAMNSPDPLLDSDLPVSDSLPLPEAEPPIDEIVERPAQMSSIPEIPRLQSQSLTSLSTPARPSSTISPSTATSKKRRRGGNAPIPIGTPIVVLSSDDEVEIIPPPKKVVLRAPTGSSVLPSPHPIRTPGSQGRHASTIINPISLGTPVSQRILVISSPAISRSPRASTNTSSSTSTAAHVSPPVVTPDSRKGSQKGALFLPSTRKALESRRTIEALRRIQLAAAGRPESSEDTSSEVIAADTSATGVDTSWQPETSGTTAASSAWDTPAALTPANGETLDSDVNTGWGGSNTAPTENSAGWDPSVQTTSASNAWNPQTSAGTDVDNGWNAQPATQFVGNDSWDTPTAITSSANNGWDTQPTISQNAVNTWTTSSTNIDGPSTNPASHGARPETSSTGWGAATNPASGTHAGSDVPARAEPMATNGWNHAPASNQAPSHGWSEAPTQETGKNIQNTGWGDTTQSSNANDGWGAPVLAPVQAWVTQQNADTAGSARPSPSFRNWAAPEANQLDKLPSSTDDPNAWEPEPKTAESAPDWSVWGTSADTSSGNVPSSGWDDPPARQTSNSWNAPSHNSAGREPGLSVATTADAGRAFAPAQNGWDIPASASNSRNESHPSVAPPTKPRRQTAEDFWQKSDLPNFNSAPTPYTPTSPAKKVDASAGWGSWEPSDSSSKPRDDGWGNVTASAAVSGWSAGGGWDSNPRGRSTEAASTSSRPGGRSRPTSRTRPPSGPASSRAADPWRETRRDDDVDDRRHRKHYDDAASEHRTRRSERGDSESRHASRRESDRRHSRERRGERSDRRHSEKREDAGHDRESSRRHSERRESDYDRRSERRERHRSRSPERGSTREHGRDHRDESEYDWRRAHLPEDRTDVKSVRRDDDERHSERREHRRRESRHEESEKRPTERPASGSMGSERRSDTRVQDKIHPSRLTAVSQHPDRQHDRRQSAGAGSEPEPGQLIDEPRYPEARTSTNAMPLGRKMRVFGKGPVENAPRGPRSTSIQPASTSIQPEPVQPEKSYADGGDGGEGQTTLELNASDSAVTTTTGDPGWAEGTAAASTDEQGSGWDAWGSTSVEKFPQVNAGW</sequence>
<evidence type="ECO:0000313" key="1">
    <source>
        <dbReference type="EMBL" id="KAJ9116265.1"/>
    </source>
</evidence>
<reference evidence="1" key="1">
    <citation type="submission" date="2023-04" db="EMBL/GenBank/DDBJ databases">
        <title>Draft Genome sequencing of Naganishia species isolated from polar environments using Oxford Nanopore Technology.</title>
        <authorList>
            <person name="Leo P."/>
            <person name="Venkateswaran K."/>
        </authorList>
    </citation>
    <scope>NUCLEOTIDE SEQUENCE</scope>
    <source>
        <strain evidence="1">DBVPG 5303</strain>
    </source>
</reference>
<dbReference type="EMBL" id="JASBWV010000038">
    <property type="protein sequence ID" value="KAJ9116265.1"/>
    <property type="molecule type" value="Genomic_DNA"/>
</dbReference>
<dbReference type="Proteomes" id="UP001234202">
    <property type="component" value="Unassembled WGS sequence"/>
</dbReference>
<protein>
    <submittedName>
        <fullName evidence="1">Uncharacterized protein</fullName>
    </submittedName>
</protein>